<dbReference type="Gene3D" id="3.40.50.720">
    <property type="entry name" value="NAD(P)-binding Rossmann-like Domain"/>
    <property type="match status" value="1"/>
</dbReference>
<dbReference type="SUPFAM" id="SSF51735">
    <property type="entry name" value="NAD(P)-binding Rossmann-fold domains"/>
    <property type="match status" value="1"/>
</dbReference>
<evidence type="ECO:0000313" key="4">
    <source>
        <dbReference type="EMBL" id="MBJ3777446.1"/>
    </source>
</evidence>
<dbReference type="PROSITE" id="PS00061">
    <property type="entry name" value="ADH_SHORT"/>
    <property type="match status" value="1"/>
</dbReference>
<dbReference type="InterPro" id="IPR050259">
    <property type="entry name" value="SDR"/>
</dbReference>
<dbReference type="SMART" id="SM00822">
    <property type="entry name" value="PKS_KR"/>
    <property type="match status" value="1"/>
</dbReference>
<reference evidence="4" key="1">
    <citation type="submission" date="2020-12" db="EMBL/GenBank/DDBJ databases">
        <title>Bacterial taxonomy.</title>
        <authorList>
            <person name="Pan X."/>
        </authorList>
    </citation>
    <scope>NUCLEOTIDE SEQUENCE</scope>
    <source>
        <strain evidence="4">B2012</strain>
    </source>
</reference>
<dbReference type="Pfam" id="PF00106">
    <property type="entry name" value="adh_short"/>
    <property type="match status" value="1"/>
</dbReference>
<evidence type="ECO:0000313" key="5">
    <source>
        <dbReference type="Proteomes" id="UP000609531"/>
    </source>
</evidence>
<comment type="caution">
    <text evidence="4">The sequence shown here is derived from an EMBL/GenBank/DDBJ whole genome shotgun (WGS) entry which is preliminary data.</text>
</comment>
<protein>
    <submittedName>
        <fullName evidence="4">SDR family NAD(P)-dependent oxidoreductase</fullName>
    </submittedName>
</protein>
<feature type="domain" description="Ketoreductase" evidence="3">
    <location>
        <begin position="3"/>
        <end position="177"/>
    </location>
</feature>
<sequence length="249" mass="24705">MDGHVLITGGGTGLGRAVAATLGPTYCTSLLGRRLGPLEAAAGDLPSAAAFAADVTDATALAAAVKAAEARFGPVTVLVAAAGASDTAPIVKTEPELLARLFEVNVAGVLAAIRLVLPGMLERRFGRIVAIASTAALKGYAYAGAYAATKHAVLGLIRSLALETAKTGVTANAVCPGFADTEMTATSVARIMAKTGRSEADARAALAATSPMGRLVAPEEVADAVRWLVGPGAAAVTGQAIVVAGGEVM</sequence>
<gene>
    <name evidence="4" type="ORF">JCR33_17190</name>
</gene>
<dbReference type="PANTHER" id="PTHR42879">
    <property type="entry name" value="3-OXOACYL-(ACYL-CARRIER-PROTEIN) REDUCTASE"/>
    <property type="match status" value="1"/>
</dbReference>
<proteinExistence type="inferred from homology"/>
<dbReference type="FunFam" id="3.40.50.720:FF:000084">
    <property type="entry name" value="Short-chain dehydrogenase reductase"/>
    <property type="match status" value="1"/>
</dbReference>
<evidence type="ECO:0000259" key="3">
    <source>
        <dbReference type="SMART" id="SM00822"/>
    </source>
</evidence>
<dbReference type="PANTHER" id="PTHR42879:SF2">
    <property type="entry name" value="3-OXOACYL-[ACYL-CARRIER-PROTEIN] REDUCTASE FABG"/>
    <property type="match status" value="1"/>
</dbReference>
<dbReference type="PRINTS" id="PR00080">
    <property type="entry name" value="SDRFAMILY"/>
</dbReference>
<dbReference type="GO" id="GO:0032787">
    <property type="term" value="P:monocarboxylic acid metabolic process"/>
    <property type="evidence" value="ECO:0007669"/>
    <property type="project" value="UniProtKB-ARBA"/>
</dbReference>
<dbReference type="InterPro" id="IPR020904">
    <property type="entry name" value="Sc_DH/Rdtase_CS"/>
</dbReference>
<dbReference type="AlphaFoldDB" id="A0A934MIQ9"/>
<dbReference type="RefSeq" id="WP_198883347.1">
    <property type="nucleotide sequence ID" value="NZ_JAEKJA010000015.1"/>
</dbReference>
<comment type="similarity">
    <text evidence="1 2">Belongs to the short-chain dehydrogenases/reductases (SDR) family.</text>
</comment>
<evidence type="ECO:0000256" key="1">
    <source>
        <dbReference type="ARBA" id="ARBA00006484"/>
    </source>
</evidence>
<dbReference type="InterPro" id="IPR036291">
    <property type="entry name" value="NAD(P)-bd_dom_sf"/>
</dbReference>
<dbReference type="Proteomes" id="UP000609531">
    <property type="component" value="Unassembled WGS sequence"/>
</dbReference>
<dbReference type="PRINTS" id="PR00081">
    <property type="entry name" value="GDHRDH"/>
</dbReference>
<dbReference type="InterPro" id="IPR057326">
    <property type="entry name" value="KR_dom"/>
</dbReference>
<keyword evidence="5" id="KW-1185">Reference proteome</keyword>
<organism evidence="4 5">
    <name type="scientific">Acuticoccus mangrovi</name>
    <dbReference type="NCBI Taxonomy" id="2796142"/>
    <lineage>
        <taxon>Bacteria</taxon>
        <taxon>Pseudomonadati</taxon>
        <taxon>Pseudomonadota</taxon>
        <taxon>Alphaproteobacteria</taxon>
        <taxon>Hyphomicrobiales</taxon>
        <taxon>Amorphaceae</taxon>
        <taxon>Acuticoccus</taxon>
    </lineage>
</organism>
<dbReference type="InterPro" id="IPR002347">
    <property type="entry name" value="SDR_fam"/>
</dbReference>
<dbReference type="EMBL" id="JAEKJA010000015">
    <property type="protein sequence ID" value="MBJ3777446.1"/>
    <property type="molecule type" value="Genomic_DNA"/>
</dbReference>
<dbReference type="CDD" id="cd05233">
    <property type="entry name" value="SDR_c"/>
    <property type="match status" value="1"/>
</dbReference>
<evidence type="ECO:0000256" key="2">
    <source>
        <dbReference type="RuleBase" id="RU000363"/>
    </source>
</evidence>
<name>A0A934MIQ9_9HYPH</name>
<accession>A0A934MIQ9</accession>